<dbReference type="EMBL" id="JAFNJU010000002">
    <property type="protein sequence ID" value="MBO1264066.1"/>
    <property type="molecule type" value="Genomic_DNA"/>
</dbReference>
<protein>
    <submittedName>
        <fullName evidence="2">Transaldolase</fullName>
    </submittedName>
</protein>
<dbReference type="InterPro" id="IPR001585">
    <property type="entry name" value="TAL/FSA"/>
</dbReference>
<keyword evidence="1" id="KW-0704">Schiff base</keyword>
<dbReference type="InterPro" id="IPR013785">
    <property type="entry name" value="Aldolase_TIM"/>
</dbReference>
<dbReference type="PANTHER" id="PTHR10683:SF28">
    <property type="entry name" value="TRANSALDOLASE C"/>
    <property type="match status" value="1"/>
</dbReference>
<dbReference type="InterPro" id="IPR018225">
    <property type="entry name" value="Transaldolase_AS"/>
</dbReference>
<organism evidence="2 3">
    <name type="scientific">Proteiniclasticum aestuarii</name>
    <dbReference type="NCBI Taxonomy" id="2817862"/>
    <lineage>
        <taxon>Bacteria</taxon>
        <taxon>Bacillati</taxon>
        <taxon>Bacillota</taxon>
        <taxon>Clostridia</taxon>
        <taxon>Eubacteriales</taxon>
        <taxon>Clostridiaceae</taxon>
        <taxon>Proteiniclasticum</taxon>
    </lineage>
</organism>
<reference evidence="2" key="1">
    <citation type="submission" date="2021-03" db="EMBL/GenBank/DDBJ databases">
        <title>Proteiniclasticum marinus sp. nov., isolated from tidal flat sediment.</title>
        <authorList>
            <person name="Namirimu T."/>
            <person name="Yang J.-A."/>
            <person name="Yang S.-H."/>
            <person name="Kim Y.-J."/>
            <person name="Kwon K.K."/>
        </authorList>
    </citation>
    <scope>NUCLEOTIDE SEQUENCE</scope>
    <source>
        <strain evidence="2">SCR006</strain>
    </source>
</reference>
<dbReference type="PROSITE" id="PS01054">
    <property type="entry name" value="TRANSALDOLASE_1"/>
    <property type="match status" value="1"/>
</dbReference>
<proteinExistence type="predicted"/>
<evidence type="ECO:0000313" key="2">
    <source>
        <dbReference type="EMBL" id="MBO1264066.1"/>
    </source>
</evidence>
<dbReference type="RefSeq" id="WP_207598588.1">
    <property type="nucleotide sequence ID" value="NZ_JAFNJU010000002.1"/>
</dbReference>
<name>A0A939H6L3_9CLOT</name>
<gene>
    <name evidence="2" type="ORF">J3A84_03280</name>
</gene>
<evidence type="ECO:0000256" key="1">
    <source>
        <dbReference type="ARBA" id="ARBA00023270"/>
    </source>
</evidence>
<keyword evidence="3" id="KW-1185">Reference proteome</keyword>
<dbReference type="Pfam" id="PF00923">
    <property type="entry name" value="TAL_FSA"/>
    <property type="match status" value="1"/>
</dbReference>
<accession>A0A939H6L3</accession>
<dbReference type="AlphaFoldDB" id="A0A939H6L3"/>
<evidence type="ECO:0000313" key="3">
    <source>
        <dbReference type="Proteomes" id="UP000664218"/>
    </source>
</evidence>
<dbReference type="Proteomes" id="UP000664218">
    <property type="component" value="Unassembled WGS sequence"/>
</dbReference>
<dbReference type="PANTHER" id="PTHR10683">
    <property type="entry name" value="TRANSALDOLASE"/>
    <property type="match status" value="1"/>
</dbReference>
<dbReference type="SUPFAM" id="SSF51569">
    <property type="entry name" value="Aldolase"/>
    <property type="match status" value="1"/>
</dbReference>
<dbReference type="Gene3D" id="3.20.20.70">
    <property type="entry name" value="Aldolase class I"/>
    <property type="match status" value="1"/>
</dbReference>
<comment type="caution">
    <text evidence="2">The sequence shown here is derived from an EMBL/GenBank/DDBJ whole genome shotgun (WGS) entry which is preliminary data.</text>
</comment>
<sequence>MYLDTANLMEIAEAIKTGVFQGVTTNPTILLKEKTERMKQIRGILDLGVSKLYVQVLGDSADALVEDYRRVKSVNTENRIAYKVSMDVHGLEAVKRIKEEDPDAEILGTAIYSADQAILGALAGCDSVAPYVNRMENNGVNPFEAIEKMRMFFDDRGLSCTIVAASFKNTNQIVGALTSGAHTATIPYDLFLQMINKDVAGKAIRVFNQHGEELEKLSR</sequence>
<dbReference type="GO" id="GO:0005975">
    <property type="term" value="P:carbohydrate metabolic process"/>
    <property type="evidence" value="ECO:0007669"/>
    <property type="project" value="InterPro"/>
</dbReference>